<keyword evidence="3 5" id="KW-1133">Transmembrane helix</keyword>
<keyword evidence="2 5" id="KW-0812">Transmembrane</keyword>
<reference evidence="6 7" key="1">
    <citation type="journal article" date="2014" name="Antonie Van Leeuwenhoek">
        <title>Hyphomonas beringensis sp. nov. and Hyphomonas chukchiensis sp. nov., isolated from surface seawater of the Bering Sea and Chukchi Sea.</title>
        <authorList>
            <person name="Li C."/>
            <person name="Lai Q."/>
            <person name="Li G."/>
            <person name="Dong C."/>
            <person name="Wang J."/>
            <person name="Liao Y."/>
            <person name="Shao Z."/>
        </authorList>
    </citation>
    <scope>NUCLEOTIDE SEQUENCE [LARGE SCALE GENOMIC DNA]</scope>
    <source>
        <strain evidence="6 7">SCH89</strain>
    </source>
</reference>
<evidence type="ECO:0000256" key="3">
    <source>
        <dbReference type="ARBA" id="ARBA00022989"/>
    </source>
</evidence>
<dbReference type="GO" id="GO:0015499">
    <property type="term" value="F:formate transmembrane transporter activity"/>
    <property type="evidence" value="ECO:0007669"/>
    <property type="project" value="TreeGrafter"/>
</dbReference>
<dbReference type="PATRIC" id="fig|1280953.3.peg.1931"/>
<feature type="transmembrane region" description="Helical" evidence="5">
    <location>
        <begin position="53"/>
        <end position="75"/>
    </location>
</feature>
<evidence type="ECO:0008006" key="8">
    <source>
        <dbReference type="Google" id="ProtNLM"/>
    </source>
</evidence>
<name>A0A059G761_9PROT</name>
<dbReference type="AlphaFoldDB" id="A0A059G761"/>
<dbReference type="Gene3D" id="1.20.1080.10">
    <property type="entry name" value="Glycerol uptake facilitator protein"/>
    <property type="match status" value="1"/>
</dbReference>
<feature type="transmembrane region" description="Helical" evidence="5">
    <location>
        <begin position="208"/>
        <end position="228"/>
    </location>
</feature>
<dbReference type="RefSeq" id="WP_035537912.1">
    <property type="nucleotide sequence ID" value="NZ_ARYL01000012.1"/>
</dbReference>
<dbReference type="InterPro" id="IPR023271">
    <property type="entry name" value="Aquaporin-like"/>
</dbReference>
<evidence type="ECO:0000256" key="1">
    <source>
        <dbReference type="ARBA" id="ARBA00004141"/>
    </source>
</evidence>
<evidence type="ECO:0000313" key="6">
    <source>
        <dbReference type="EMBL" id="KDA02682.1"/>
    </source>
</evidence>
<proteinExistence type="predicted"/>
<dbReference type="eggNOG" id="COG2116">
    <property type="taxonomic scope" value="Bacteria"/>
</dbReference>
<dbReference type="STRING" id="1280953.HOC_09564"/>
<dbReference type="InterPro" id="IPR000292">
    <property type="entry name" value="For/NO2_transpt"/>
</dbReference>
<dbReference type="Proteomes" id="UP000024942">
    <property type="component" value="Unassembled WGS sequence"/>
</dbReference>
<dbReference type="EMBL" id="ARYL01000012">
    <property type="protein sequence ID" value="KDA02682.1"/>
    <property type="molecule type" value="Genomic_DNA"/>
</dbReference>
<evidence type="ECO:0000313" key="7">
    <source>
        <dbReference type="Proteomes" id="UP000024942"/>
    </source>
</evidence>
<dbReference type="Pfam" id="PF01226">
    <property type="entry name" value="Form_Nir_trans"/>
    <property type="match status" value="1"/>
</dbReference>
<keyword evidence="7" id="KW-1185">Reference proteome</keyword>
<gene>
    <name evidence="6" type="ORF">HOC_09564</name>
</gene>
<organism evidence="6 7">
    <name type="scientific">Hyphomonas oceanitis SCH89</name>
    <dbReference type="NCBI Taxonomy" id="1280953"/>
    <lineage>
        <taxon>Bacteria</taxon>
        <taxon>Pseudomonadati</taxon>
        <taxon>Pseudomonadota</taxon>
        <taxon>Alphaproteobacteria</taxon>
        <taxon>Hyphomonadales</taxon>
        <taxon>Hyphomonadaceae</taxon>
        <taxon>Hyphomonas</taxon>
    </lineage>
</organism>
<accession>A0A059G761</accession>
<evidence type="ECO:0000256" key="4">
    <source>
        <dbReference type="ARBA" id="ARBA00023136"/>
    </source>
</evidence>
<comment type="caution">
    <text evidence="6">The sequence shown here is derived from an EMBL/GenBank/DDBJ whole genome shotgun (WGS) entry which is preliminary data.</text>
</comment>
<feature type="transmembrane region" description="Helical" evidence="5">
    <location>
        <begin position="248"/>
        <end position="273"/>
    </location>
</feature>
<protein>
    <recommendedName>
        <fullName evidence="8">Transporter (Formate/nitrite transporter family protein)</fullName>
    </recommendedName>
</protein>
<dbReference type="OrthoDB" id="261587at2"/>
<comment type="subcellular location">
    <subcellularLocation>
        <location evidence="1">Membrane</location>
        <topology evidence="1">Multi-pass membrane protein</topology>
    </subcellularLocation>
</comment>
<feature type="transmembrane region" description="Helical" evidence="5">
    <location>
        <begin position="134"/>
        <end position="158"/>
    </location>
</feature>
<keyword evidence="4 5" id="KW-0472">Membrane</keyword>
<evidence type="ECO:0000256" key="2">
    <source>
        <dbReference type="ARBA" id="ARBA00022692"/>
    </source>
</evidence>
<dbReference type="GO" id="GO:0005886">
    <property type="term" value="C:plasma membrane"/>
    <property type="evidence" value="ECO:0007669"/>
    <property type="project" value="TreeGrafter"/>
</dbReference>
<dbReference type="PANTHER" id="PTHR30520">
    <property type="entry name" value="FORMATE TRANSPORTER-RELATED"/>
    <property type="match status" value="1"/>
</dbReference>
<sequence>MNEPTAPPEDGTDDHISAEEQVEAKKLTRLKSRVVYETIRQEGESELKRPQSAMWWSGIAAGAGISLSLMTEAMFRSHLPDAPWRGLIENLGYTSGFLLVMLSRMQLFTENTITTVLPTLAHPCRRTMFGTARLWGIVFTANMIGTFLAALLIAYGGILTPEVTAAAVEISHHVAAWSASDTFVKAIPAGFLIAAIVWMLPSAEGSEFWVIVLFTYIIALGDMAHVVVGSAELFLLAVTGEANIFKLITINLLPALLDNVLGGTGLFAMLAWGQVSDEMSEEKD</sequence>
<evidence type="ECO:0000256" key="5">
    <source>
        <dbReference type="SAM" id="Phobius"/>
    </source>
</evidence>
<dbReference type="PANTHER" id="PTHR30520:SF2">
    <property type="entry name" value="INNER MEMBRANE PROTEIN YFDC"/>
    <property type="match status" value="1"/>
</dbReference>